<evidence type="ECO:0000313" key="2">
    <source>
        <dbReference type="Proteomes" id="UP000034231"/>
    </source>
</evidence>
<comment type="caution">
    <text evidence="1">The sequence shown here is derived from an EMBL/GenBank/DDBJ whole genome shotgun (WGS) entry which is preliminary data.</text>
</comment>
<name>A0A0G0KIE7_9BACT</name>
<reference evidence="1 2" key="1">
    <citation type="journal article" date="2015" name="Nature">
        <title>rRNA introns, odd ribosomes, and small enigmatic genomes across a large radiation of phyla.</title>
        <authorList>
            <person name="Brown C.T."/>
            <person name="Hug L.A."/>
            <person name="Thomas B.C."/>
            <person name="Sharon I."/>
            <person name="Castelle C.J."/>
            <person name="Singh A."/>
            <person name="Wilkins M.J."/>
            <person name="Williams K.H."/>
            <person name="Banfield J.F."/>
        </authorList>
    </citation>
    <scope>NUCLEOTIDE SEQUENCE [LARGE SCALE GENOMIC DNA]</scope>
</reference>
<dbReference type="EMBL" id="LBTX01000021">
    <property type="protein sequence ID" value="KKQ48974.1"/>
    <property type="molecule type" value="Genomic_DNA"/>
</dbReference>
<proteinExistence type="predicted"/>
<protein>
    <submittedName>
        <fullName evidence="1">Uncharacterized protein</fullName>
    </submittedName>
</protein>
<sequence>MDYTKKLIKAAKDYLRASTCNCKYNGGCPQEVLQSLIDEYKPPLIIPTKKKKGSK</sequence>
<dbReference type="AlphaFoldDB" id="A0A0G0KIE7"/>
<gene>
    <name evidence="1" type="ORF">US68_C0021G0010</name>
</gene>
<organism evidence="1 2">
    <name type="scientific">Candidatus Shapirobacteria bacterium GW2011_GWE1_38_10</name>
    <dbReference type="NCBI Taxonomy" id="1618488"/>
    <lineage>
        <taxon>Bacteria</taxon>
        <taxon>Candidatus Shapironibacteriota</taxon>
    </lineage>
</organism>
<dbReference type="Proteomes" id="UP000034231">
    <property type="component" value="Unassembled WGS sequence"/>
</dbReference>
<accession>A0A0G0KIE7</accession>
<evidence type="ECO:0000313" key="1">
    <source>
        <dbReference type="EMBL" id="KKQ48974.1"/>
    </source>
</evidence>